<dbReference type="SUPFAM" id="SSF111126">
    <property type="entry name" value="Ligand-binding domain in the NO signalling and Golgi transport"/>
    <property type="match status" value="1"/>
</dbReference>
<protein>
    <submittedName>
        <fullName evidence="4">Activator of aromatic catabolism</fullName>
    </submittedName>
</protein>
<dbReference type="EMBL" id="QKZI01000001">
    <property type="protein sequence ID" value="PZX08322.1"/>
    <property type="molecule type" value="Genomic_DNA"/>
</dbReference>
<dbReference type="SMART" id="SM00989">
    <property type="entry name" value="V4R"/>
    <property type="match status" value="1"/>
</dbReference>
<dbReference type="InterPro" id="IPR051448">
    <property type="entry name" value="CdaR-like_regulators"/>
</dbReference>
<evidence type="ECO:0000313" key="5">
    <source>
        <dbReference type="Proteomes" id="UP000248646"/>
    </source>
</evidence>
<feature type="coiled-coil region" evidence="2">
    <location>
        <begin position="195"/>
        <end position="229"/>
    </location>
</feature>
<gene>
    <name evidence="4" type="ORF">C7437_1011446</name>
</gene>
<dbReference type="InterPro" id="IPR004096">
    <property type="entry name" value="V4R"/>
</dbReference>
<evidence type="ECO:0000256" key="2">
    <source>
        <dbReference type="SAM" id="Coils"/>
    </source>
</evidence>
<accession>A0A2W7MLS0</accession>
<dbReference type="OrthoDB" id="154713at2"/>
<dbReference type="Gene3D" id="3.30.1380.20">
    <property type="entry name" value="Trafficking protein particle complex subunit 3"/>
    <property type="match status" value="1"/>
</dbReference>
<dbReference type="Pfam" id="PF13556">
    <property type="entry name" value="HTH_30"/>
    <property type="match status" value="1"/>
</dbReference>
<comment type="caution">
    <text evidence="4">The sequence shown here is derived from an EMBL/GenBank/DDBJ whole genome shotgun (WGS) entry which is preliminary data.</text>
</comment>
<keyword evidence="2" id="KW-0175">Coiled coil</keyword>
<dbReference type="InterPro" id="IPR024096">
    <property type="entry name" value="NO_sig/Golgi_transp_ligand-bd"/>
</dbReference>
<sequence>MKQLVSSIIETWPISEKQEYSISPTNDTVLFPKKAFSAWQQELLKHMGLEHMKKASFQFGWSQGKEIAQSVMDNTNLGIISQLLEGTDIHQSLGQAKVTMEIKQIEMEEDEIISILFSGKWQGSYEVDDYLQSNMRSRETVCNTLCGFASGYTSTIIGKKVFFKEHACEARGDAACQWEGRLLEHWNKKEYEVFFEENDGELKQTQKAYEKIEEERNLLQRVIDIQNALTEELIRSNQMENIMNIIKEYISVPIIIENKLCNITFCENITKEGAIKLQPSFHKELKKWPVKKVGFLEFEDHCRLVAPIYLRNQIIGYCSFIYDMNTVQADEIDRMVLGRLANISALVYLNDKNIMEANSRTKGILFEKMLADEFESKEQIIRELNLLNIDVSSKYHIAFLALKYNGNSDEDNLSNFTSIYEEVIQLFQEMDYEVLQVQRANGILCFIPADGNLEMMRNGPGVFRKRVMRNFSKINCHIGISSTTNDLKNVNSLMNEAMTAARFTTEHETVIYFEELGILGMLIHSQEESAIKKIAEMELGAIYGETDQQKEYMLTLYEFLINGGNLELTSAKLRLSVSGLRYRINKIREITNADLKDSQKQFDLLLSLKALKVIGYF</sequence>
<keyword evidence="5" id="KW-1185">Reference proteome</keyword>
<dbReference type="InterPro" id="IPR025736">
    <property type="entry name" value="PucR_C-HTH_dom"/>
</dbReference>
<dbReference type="PANTHER" id="PTHR33744">
    <property type="entry name" value="CARBOHYDRATE DIACID REGULATOR"/>
    <property type="match status" value="1"/>
</dbReference>
<comment type="similarity">
    <text evidence="1">Belongs to the CdaR family.</text>
</comment>
<dbReference type="Proteomes" id="UP000248646">
    <property type="component" value="Unassembled WGS sequence"/>
</dbReference>
<dbReference type="Gene3D" id="1.10.10.2840">
    <property type="entry name" value="PucR C-terminal helix-turn-helix domain"/>
    <property type="match status" value="1"/>
</dbReference>
<dbReference type="Pfam" id="PF17853">
    <property type="entry name" value="GGDEF_2"/>
    <property type="match status" value="1"/>
</dbReference>
<dbReference type="PANTHER" id="PTHR33744:SF1">
    <property type="entry name" value="DNA-BINDING TRANSCRIPTIONAL ACTIVATOR ADER"/>
    <property type="match status" value="1"/>
</dbReference>
<organism evidence="4 5">
    <name type="scientific">Psychrobacillus insolitus</name>
    <dbReference type="NCBI Taxonomy" id="1461"/>
    <lineage>
        <taxon>Bacteria</taxon>
        <taxon>Bacillati</taxon>
        <taxon>Bacillota</taxon>
        <taxon>Bacilli</taxon>
        <taxon>Bacillales</taxon>
        <taxon>Bacillaceae</taxon>
        <taxon>Psychrobacillus</taxon>
    </lineage>
</organism>
<dbReference type="AlphaFoldDB" id="A0A2W7MLS0"/>
<proteinExistence type="inferred from homology"/>
<name>A0A2W7MLS0_9BACI</name>
<evidence type="ECO:0000259" key="3">
    <source>
        <dbReference type="SMART" id="SM00989"/>
    </source>
</evidence>
<dbReference type="InterPro" id="IPR041522">
    <property type="entry name" value="CdaR_GGDEF"/>
</dbReference>
<dbReference type="InterPro" id="IPR042070">
    <property type="entry name" value="PucR_C-HTH_sf"/>
</dbReference>
<feature type="domain" description="4-vinyl reductase 4VR" evidence="3">
    <location>
        <begin position="120"/>
        <end position="182"/>
    </location>
</feature>
<evidence type="ECO:0000256" key="1">
    <source>
        <dbReference type="ARBA" id="ARBA00006754"/>
    </source>
</evidence>
<reference evidence="4 5" key="1">
    <citation type="submission" date="2018-06" db="EMBL/GenBank/DDBJ databases">
        <title>Genomic Encyclopedia of Type Strains, Phase IV (KMG-IV): sequencing the most valuable type-strain genomes for metagenomic binning, comparative biology and taxonomic classification.</title>
        <authorList>
            <person name="Goeker M."/>
        </authorList>
    </citation>
    <scope>NUCLEOTIDE SEQUENCE [LARGE SCALE GENOMIC DNA]</scope>
    <source>
        <strain evidence="4 5">DSM 5</strain>
    </source>
</reference>
<dbReference type="RefSeq" id="WP_111438905.1">
    <property type="nucleotide sequence ID" value="NZ_QKZI01000001.1"/>
</dbReference>
<evidence type="ECO:0000313" key="4">
    <source>
        <dbReference type="EMBL" id="PZX08322.1"/>
    </source>
</evidence>